<reference evidence="1" key="2">
    <citation type="journal article" date="2015" name="Data Brief">
        <title>Shoot transcriptome of the giant reed, Arundo donax.</title>
        <authorList>
            <person name="Barrero R.A."/>
            <person name="Guerrero F.D."/>
            <person name="Moolhuijzen P."/>
            <person name="Goolsby J.A."/>
            <person name="Tidwell J."/>
            <person name="Bellgard S.E."/>
            <person name="Bellgard M.I."/>
        </authorList>
    </citation>
    <scope>NUCLEOTIDE SEQUENCE</scope>
    <source>
        <tissue evidence="1">Shoot tissue taken approximately 20 cm above the soil surface</tissue>
    </source>
</reference>
<evidence type="ECO:0000313" key="1">
    <source>
        <dbReference type="EMBL" id="JAD44098.1"/>
    </source>
</evidence>
<proteinExistence type="predicted"/>
<dbReference type="EMBL" id="GBRH01253797">
    <property type="protein sequence ID" value="JAD44098.1"/>
    <property type="molecule type" value="Transcribed_RNA"/>
</dbReference>
<reference evidence="1" key="1">
    <citation type="submission" date="2014-09" db="EMBL/GenBank/DDBJ databases">
        <authorList>
            <person name="Magalhaes I.L.F."/>
            <person name="Oliveira U."/>
            <person name="Santos F.R."/>
            <person name="Vidigal T.H.D.A."/>
            <person name="Brescovit A.D."/>
            <person name="Santos A.J."/>
        </authorList>
    </citation>
    <scope>NUCLEOTIDE SEQUENCE</scope>
    <source>
        <tissue evidence="1">Shoot tissue taken approximately 20 cm above the soil surface</tissue>
    </source>
</reference>
<accession>A0A0A9A2G6</accession>
<protein>
    <submittedName>
        <fullName evidence="1">Uncharacterized protein</fullName>
    </submittedName>
</protein>
<organism evidence="1">
    <name type="scientific">Arundo donax</name>
    <name type="common">Giant reed</name>
    <name type="synonym">Donax arundinaceus</name>
    <dbReference type="NCBI Taxonomy" id="35708"/>
    <lineage>
        <taxon>Eukaryota</taxon>
        <taxon>Viridiplantae</taxon>
        <taxon>Streptophyta</taxon>
        <taxon>Embryophyta</taxon>
        <taxon>Tracheophyta</taxon>
        <taxon>Spermatophyta</taxon>
        <taxon>Magnoliopsida</taxon>
        <taxon>Liliopsida</taxon>
        <taxon>Poales</taxon>
        <taxon>Poaceae</taxon>
        <taxon>PACMAD clade</taxon>
        <taxon>Arundinoideae</taxon>
        <taxon>Arundineae</taxon>
        <taxon>Arundo</taxon>
    </lineage>
</organism>
<sequence>MCLDPASATCLVGRSVAKPHPKGCEETTGVRCSVIKHGGDR</sequence>
<dbReference type="AlphaFoldDB" id="A0A0A9A2G6"/>
<name>A0A0A9A2G6_ARUDO</name>